<protein>
    <submittedName>
        <fullName evidence="1">Uncharacterized protein</fullName>
    </submittedName>
</protein>
<evidence type="ECO:0000313" key="2">
    <source>
        <dbReference type="Proteomes" id="UP001159427"/>
    </source>
</evidence>
<keyword evidence="2" id="KW-1185">Reference proteome</keyword>
<reference evidence="1 2" key="1">
    <citation type="submission" date="2022-05" db="EMBL/GenBank/DDBJ databases">
        <authorList>
            <consortium name="Genoscope - CEA"/>
            <person name="William W."/>
        </authorList>
    </citation>
    <scope>NUCLEOTIDE SEQUENCE [LARGE SCALE GENOMIC DNA]</scope>
</reference>
<accession>A0ABN8QE37</accession>
<feature type="non-terminal residue" evidence="1">
    <location>
        <position position="150"/>
    </location>
</feature>
<comment type="caution">
    <text evidence="1">The sequence shown here is derived from an EMBL/GenBank/DDBJ whole genome shotgun (WGS) entry which is preliminary data.</text>
</comment>
<dbReference type="Proteomes" id="UP001159427">
    <property type="component" value="Unassembled WGS sequence"/>
</dbReference>
<gene>
    <name evidence="1" type="ORF">PEVE_00004274</name>
</gene>
<organism evidence="1 2">
    <name type="scientific">Porites evermanni</name>
    <dbReference type="NCBI Taxonomy" id="104178"/>
    <lineage>
        <taxon>Eukaryota</taxon>
        <taxon>Metazoa</taxon>
        <taxon>Cnidaria</taxon>
        <taxon>Anthozoa</taxon>
        <taxon>Hexacorallia</taxon>
        <taxon>Scleractinia</taxon>
        <taxon>Fungiina</taxon>
        <taxon>Poritidae</taxon>
        <taxon>Porites</taxon>
    </lineage>
</organism>
<sequence length="150" mass="17203">MQAIAAKSVKNDQARYTYSYKCEARAFVDTLATNEFFKSRPLGEMKRVIDLLSDPFCELFSLLIINYDLIDVIDGRCWPISRRDFVDGAIEEQQVGKISPRAFCSFDSARDPDPKYSREVLENSLSPQEVATFCGDLLNLLLYNKKKKQK</sequence>
<proteinExistence type="predicted"/>
<dbReference type="EMBL" id="CALNXI010001263">
    <property type="protein sequence ID" value="CAH3162418.1"/>
    <property type="molecule type" value="Genomic_DNA"/>
</dbReference>
<evidence type="ECO:0000313" key="1">
    <source>
        <dbReference type="EMBL" id="CAH3162418.1"/>
    </source>
</evidence>
<name>A0ABN8QE37_9CNID</name>